<name>A0A0A9AUG0_ARUDO</name>
<evidence type="ECO:0000313" key="1">
    <source>
        <dbReference type="EMBL" id="JAD50717.1"/>
    </source>
</evidence>
<reference evidence="1" key="1">
    <citation type="submission" date="2014-09" db="EMBL/GenBank/DDBJ databases">
        <authorList>
            <person name="Magalhaes I.L.F."/>
            <person name="Oliveira U."/>
            <person name="Santos F.R."/>
            <person name="Vidigal T.H.D.A."/>
            <person name="Brescovit A.D."/>
            <person name="Santos A.J."/>
        </authorList>
    </citation>
    <scope>NUCLEOTIDE SEQUENCE</scope>
    <source>
        <tissue evidence="1">Shoot tissue taken approximately 20 cm above the soil surface</tissue>
    </source>
</reference>
<dbReference type="EMBL" id="GBRH01247178">
    <property type="protein sequence ID" value="JAD50717.1"/>
    <property type="molecule type" value="Transcribed_RNA"/>
</dbReference>
<dbReference type="AlphaFoldDB" id="A0A0A9AUG0"/>
<protein>
    <submittedName>
        <fullName evidence="1">Uncharacterized protein</fullName>
    </submittedName>
</protein>
<sequence>MQTKIKSCGFDVGFSQLTSMLLKEVLNSEYYLSNQ</sequence>
<accession>A0A0A9AUG0</accession>
<proteinExistence type="predicted"/>
<organism evidence="1">
    <name type="scientific">Arundo donax</name>
    <name type="common">Giant reed</name>
    <name type="synonym">Donax arundinaceus</name>
    <dbReference type="NCBI Taxonomy" id="35708"/>
    <lineage>
        <taxon>Eukaryota</taxon>
        <taxon>Viridiplantae</taxon>
        <taxon>Streptophyta</taxon>
        <taxon>Embryophyta</taxon>
        <taxon>Tracheophyta</taxon>
        <taxon>Spermatophyta</taxon>
        <taxon>Magnoliopsida</taxon>
        <taxon>Liliopsida</taxon>
        <taxon>Poales</taxon>
        <taxon>Poaceae</taxon>
        <taxon>PACMAD clade</taxon>
        <taxon>Arundinoideae</taxon>
        <taxon>Arundineae</taxon>
        <taxon>Arundo</taxon>
    </lineage>
</organism>
<reference evidence="1" key="2">
    <citation type="journal article" date="2015" name="Data Brief">
        <title>Shoot transcriptome of the giant reed, Arundo donax.</title>
        <authorList>
            <person name="Barrero R.A."/>
            <person name="Guerrero F.D."/>
            <person name="Moolhuijzen P."/>
            <person name="Goolsby J.A."/>
            <person name="Tidwell J."/>
            <person name="Bellgard S.E."/>
            <person name="Bellgard M.I."/>
        </authorList>
    </citation>
    <scope>NUCLEOTIDE SEQUENCE</scope>
    <source>
        <tissue evidence="1">Shoot tissue taken approximately 20 cm above the soil surface</tissue>
    </source>
</reference>